<dbReference type="PANTHER" id="PTHR43436">
    <property type="entry name" value="ARAC-FAMILY TRANSCRIPTIONAL REGULATOR"/>
    <property type="match status" value="1"/>
</dbReference>
<organism evidence="4">
    <name type="scientific">Pseudomonas peradeniyensis</name>
    <dbReference type="NCBI Taxonomy" id="2745488"/>
    <lineage>
        <taxon>Bacteria</taxon>
        <taxon>Pseudomonadati</taxon>
        <taxon>Pseudomonadota</taxon>
        <taxon>Gammaproteobacteria</taxon>
        <taxon>Pseudomonadales</taxon>
        <taxon>Pseudomonadaceae</taxon>
        <taxon>Pseudomonas</taxon>
    </lineage>
</organism>
<evidence type="ECO:0000313" key="4">
    <source>
        <dbReference type="EMBL" id="MBC3449210.1"/>
    </source>
</evidence>
<dbReference type="Gene3D" id="1.10.10.60">
    <property type="entry name" value="Homeodomain-like"/>
    <property type="match status" value="1"/>
</dbReference>
<dbReference type="Pfam" id="PF06719">
    <property type="entry name" value="AraC_N"/>
    <property type="match status" value="1"/>
</dbReference>
<dbReference type="InterPro" id="IPR009057">
    <property type="entry name" value="Homeodomain-like_sf"/>
</dbReference>
<proteinExistence type="predicted"/>
<accession>A0A923GE65</accession>
<dbReference type="AlphaFoldDB" id="A0A923GE65"/>
<name>A0A923GE65_9PSED</name>
<dbReference type="PANTHER" id="PTHR43436:SF1">
    <property type="entry name" value="TRANSCRIPTIONAL REGULATORY PROTEIN"/>
    <property type="match status" value="1"/>
</dbReference>
<dbReference type="EMBL" id="JABWRJ010000062">
    <property type="protein sequence ID" value="MBC3449210.1"/>
    <property type="molecule type" value="Genomic_DNA"/>
</dbReference>
<evidence type="ECO:0000256" key="2">
    <source>
        <dbReference type="ARBA" id="ARBA00023163"/>
    </source>
</evidence>
<dbReference type="InterPro" id="IPR018060">
    <property type="entry name" value="HTH_AraC"/>
</dbReference>
<keyword evidence="2" id="KW-0804">Transcription</keyword>
<protein>
    <submittedName>
        <fullName evidence="4">AraC family transcriptional regulator</fullName>
    </submittedName>
</protein>
<gene>
    <name evidence="4" type="ORF">HU751_25880</name>
</gene>
<feature type="domain" description="HTH araC/xylS-type" evidence="3">
    <location>
        <begin position="202"/>
        <end position="300"/>
    </location>
</feature>
<sequence length="304" mass="33564">MNAAFEPSRPPFADSRALAQAIARIAPSDGDYETAIPGLTLHRRRAVTQPMHCIYGLGLGITAQGEKQVVLGEQVLRFGPGQSLLTAVDLPVVSTVVEGSHTEPFLGLMLHLAPQEILQLATELRLPSPSRDCGFRSMAVEPLTEGLLDALLRLVQLLSEPVLLPYLAPLVQREIAYRLLTGPHGAQLRHLINQGAPSQQIAGAINWLKRHFAEPLKIEQLAASCHMSPSTLREHFRTITGLSPLQYQKQLRLQEARQLMLTQNLDASVTAARVGYESASQFSREYSRLFGAPPQRDIRRLRLN</sequence>
<dbReference type="RefSeq" id="WP_186735756.1">
    <property type="nucleotide sequence ID" value="NZ_JABWRJ020000004.1"/>
</dbReference>
<dbReference type="SMART" id="SM00342">
    <property type="entry name" value="HTH_ARAC"/>
    <property type="match status" value="1"/>
</dbReference>
<keyword evidence="1" id="KW-0805">Transcription regulation</keyword>
<reference evidence="4" key="1">
    <citation type="journal article" date="2020" name="Microorganisms">
        <title>Reliable Identification of Environmental Pseudomonas Isolates Using the rpoD Gene.</title>
        <authorList>
            <consortium name="The Broad Institute Genome Sequencing Platform"/>
            <person name="Girard L."/>
            <person name="Lood C."/>
            <person name="Rokni-Zadeh H."/>
            <person name="van Noort V."/>
            <person name="Lavigne R."/>
            <person name="De Mot R."/>
        </authorList>
    </citation>
    <scope>NUCLEOTIDE SEQUENCE</scope>
    <source>
        <strain evidence="4">BW13M1</strain>
    </source>
</reference>
<evidence type="ECO:0000256" key="1">
    <source>
        <dbReference type="ARBA" id="ARBA00023015"/>
    </source>
</evidence>
<dbReference type="SUPFAM" id="SSF46689">
    <property type="entry name" value="Homeodomain-like"/>
    <property type="match status" value="2"/>
</dbReference>
<dbReference type="PROSITE" id="PS01124">
    <property type="entry name" value="HTH_ARAC_FAMILY_2"/>
    <property type="match status" value="1"/>
</dbReference>
<dbReference type="Pfam" id="PF12833">
    <property type="entry name" value="HTH_18"/>
    <property type="match status" value="1"/>
</dbReference>
<dbReference type="InterPro" id="IPR009594">
    <property type="entry name" value="Tscrpt_reg_HTH_AraC_N"/>
</dbReference>
<dbReference type="GO" id="GO:0043565">
    <property type="term" value="F:sequence-specific DNA binding"/>
    <property type="evidence" value="ECO:0007669"/>
    <property type="project" value="InterPro"/>
</dbReference>
<reference evidence="4" key="2">
    <citation type="submission" date="2020-07" db="EMBL/GenBank/DDBJ databases">
        <authorList>
            <person name="Lood C."/>
            <person name="Girard L."/>
        </authorList>
    </citation>
    <scope>NUCLEOTIDE SEQUENCE</scope>
    <source>
        <strain evidence="4">BW13M1</strain>
    </source>
</reference>
<evidence type="ECO:0000259" key="3">
    <source>
        <dbReference type="PROSITE" id="PS01124"/>
    </source>
</evidence>
<dbReference type="GO" id="GO:0003700">
    <property type="term" value="F:DNA-binding transcription factor activity"/>
    <property type="evidence" value="ECO:0007669"/>
    <property type="project" value="InterPro"/>
</dbReference>
<comment type="caution">
    <text evidence="4">The sequence shown here is derived from an EMBL/GenBank/DDBJ whole genome shotgun (WGS) entry which is preliminary data.</text>
</comment>